<organism evidence="3">
    <name type="scientific">Amphimedon queenslandica</name>
    <name type="common">Sponge</name>
    <dbReference type="NCBI Taxonomy" id="400682"/>
    <lineage>
        <taxon>Eukaryota</taxon>
        <taxon>Metazoa</taxon>
        <taxon>Porifera</taxon>
        <taxon>Demospongiae</taxon>
        <taxon>Heteroscleromorpha</taxon>
        <taxon>Haplosclerida</taxon>
        <taxon>Niphatidae</taxon>
        <taxon>Amphimedon</taxon>
    </lineage>
</organism>
<dbReference type="STRING" id="400682.A0A1X7U9D8"/>
<feature type="coiled-coil region" evidence="1">
    <location>
        <begin position="127"/>
        <end position="161"/>
    </location>
</feature>
<evidence type="ECO:0000256" key="2">
    <source>
        <dbReference type="SAM" id="MobiDB-lite"/>
    </source>
</evidence>
<dbReference type="eggNOG" id="ENOG502RMFV">
    <property type="taxonomic scope" value="Eukaryota"/>
</dbReference>
<dbReference type="EnsemblMetazoa" id="Aqu2.1.24370_001">
    <property type="protein sequence ID" value="Aqu2.1.24370_001"/>
    <property type="gene ID" value="Aqu2.1.24370"/>
</dbReference>
<dbReference type="SUPFAM" id="SSF57850">
    <property type="entry name" value="RING/U-box"/>
    <property type="match status" value="1"/>
</dbReference>
<accession>A0A1X7U9D8</accession>
<dbReference type="InterPro" id="IPR042448">
    <property type="entry name" value="CCNB1IP1"/>
</dbReference>
<keyword evidence="1" id="KW-0175">Coiled coil</keyword>
<dbReference type="GO" id="GO:0007131">
    <property type="term" value="P:reciprocal meiotic recombination"/>
    <property type="evidence" value="ECO:0007669"/>
    <property type="project" value="InterPro"/>
</dbReference>
<dbReference type="GO" id="GO:0061630">
    <property type="term" value="F:ubiquitin protein ligase activity"/>
    <property type="evidence" value="ECO:0007669"/>
    <property type="project" value="InterPro"/>
</dbReference>
<dbReference type="Proteomes" id="UP000007879">
    <property type="component" value="Unassembled WGS sequence"/>
</dbReference>
<keyword evidence="4" id="KW-1185">Reference proteome</keyword>
<reference evidence="4" key="1">
    <citation type="journal article" date="2010" name="Nature">
        <title>The Amphimedon queenslandica genome and the evolution of animal complexity.</title>
        <authorList>
            <person name="Srivastava M."/>
            <person name="Simakov O."/>
            <person name="Chapman J."/>
            <person name="Fahey B."/>
            <person name="Gauthier M.E."/>
            <person name="Mitros T."/>
            <person name="Richards G.S."/>
            <person name="Conaco C."/>
            <person name="Dacre M."/>
            <person name="Hellsten U."/>
            <person name="Larroux C."/>
            <person name="Putnam N.H."/>
            <person name="Stanke M."/>
            <person name="Adamska M."/>
            <person name="Darling A."/>
            <person name="Degnan S.M."/>
            <person name="Oakley T.H."/>
            <person name="Plachetzki D.C."/>
            <person name="Zhai Y."/>
            <person name="Adamski M."/>
            <person name="Calcino A."/>
            <person name="Cummins S.F."/>
            <person name="Goodstein D.M."/>
            <person name="Harris C."/>
            <person name="Jackson D.J."/>
            <person name="Leys S.P."/>
            <person name="Shu S."/>
            <person name="Woodcroft B.J."/>
            <person name="Vervoort M."/>
            <person name="Kosik K.S."/>
            <person name="Manning G."/>
            <person name="Degnan B.M."/>
            <person name="Rokhsar D.S."/>
        </authorList>
    </citation>
    <scope>NUCLEOTIDE SEQUENCE [LARGE SCALE GENOMIC DNA]</scope>
</reference>
<evidence type="ECO:0000313" key="3">
    <source>
        <dbReference type="EnsemblMetazoa" id="Aqu2.1.24370_001"/>
    </source>
</evidence>
<evidence type="ECO:0000256" key="1">
    <source>
        <dbReference type="SAM" id="Coils"/>
    </source>
</evidence>
<dbReference type="PANTHER" id="PTHR14305">
    <property type="entry name" value="E3 UBIQUITIN-PROTEIN LIGASE CCNB1IP1"/>
    <property type="match status" value="1"/>
</dbReference>
<protein>
    <submittedName>
        <fullName evidence="3">Uncharacterized protein</fullName>
    </submittedName>
</protein>
<gene>
    <name evidence="3" type="primary">100633857</name>
</gene>
<feature type="region of interest" description="Disordered" evidence="2">
    <location>
        <begin position="199"/>
        <end position="221"/>
    </location>
</feature>
<dbReference type="KEGG" id="aqu:100633857"/>
<dbReference type="AlphaFoldDB" id="A0A1X7U9D8"/>
<proteinExistence type="predicted"/>
<dbReference type="EnsemblMetazoa" id="XM_019999875.1">
    <property type="protein sequence ID" value="XP_019855434.1"/>
    <property type="gene ID" value="LOC100633857"/>
</dbReference>
<dbReference type="PANTHER" id="PTHR14305:SF0">
    <property type="entry name" value="E3 UBIQUITIN-PROTEIN LIGASE CCNB1IP1"/>
    <property type="match status" value="1"/>
</dbReference>
<dbReference type="OrthoDB" id="441210at2759"/>
<evidence type="ECO:0000313" key="4">
    <source>
        <dbReference type="Proteomes" id="UP000007879"/>
    </source>
</evidence>
<dbReference type="InParanoid" id="A0A1X7U9D8"/>
<dbReference type="GO" id="GO:0000795">
    <property type="term" value="C:synaptonemal complex"/>
    <property type="evidence" value="ECO:0007669"/>
    <property type="project" value="InterPro"/>
</dbReference>
<name>A0A1X7U9D8_AMPQE</name>
<dbReference type="OMA" id="NHDITRV"/>
<reference evidence="3" key="2">
    <citation type="submission" date="2017-05" db="UniProtKB">
        <authorList>
            <consortium name="EnsemblMetazoa"/>
        </authorList>
    </citation>
    <scope>IDENTIFICATION</scope>
</reference>
<sequence length="302" mass="34017">MATDDSLVCNFKKCRKRLTNFCWVTSCSHVFCDEDAEREFSRGRICPACETQLPGNHDITRVDLQPPEEYKSMVLAGLRPEIIMEIAARGLSFWSYQSHQEKLYHEYCSSKAKEKLQQNESYYEQMMSRTQAELTAVKAQAEALRKELDATKLKYNESSEKLMDKGRQYQKLQTLYDSLRRRTLTLNKFDETDYTRLPLSPHHFLRPPQPPPITKPTSDTGPSTTFNIPILPHAGGPGLPTNKGTAVGPVSSTANPLQVDPNFAAAVFNAGAIQHSNATRPEPLMMNMYPPHPPPPNDGGLF</sequence>